<dbReference type="PANTHER" id="PTHR37423:SF2">
    <property type="entry name" value="MEMBRANE-BOUND LYTIC MUREIN TRANSGLYCOSYLASE C"/>
    <property type="match status" value="1"/>
</dbReference>
<dbReference type="InterPro" id="IPR023346">
    <property type="entry name" value="Lysozyme-like_dom_sf"/>
</dbReference>
<feature type="compositionally biased region" description="Low complexity" evidence="4">
    <location>
        <begin position="136"/>
        <end position="158"/>
    </location>
</feature>
<evidence type="ECO:0000256" key="4">
    <source>
        <dbReference type="SAM" id="MobiDB-lite"/>
    </source>
</evidence>
<evidence type="ECO:0000256" key="2">
    <source>
        <dbReference type="ARBA" id="ARBA00009387"/>
    </source>
</evidence>
<comment type="similarity">
    <text evidence="1">Belongs to the transglycosylase Slt family.</text>
</comment>
<evidence type="ECO:0000313" key="8">
    <source>
        <dbReference type="Proteomes" id="UP001165652"/>
    </source>
</evidence>
<organism evidence="7 8">
    <name type="scientific">Rhodoplanes tepidamans</name>
    <name type="common">Rhodoplanes cryptolactis</name>
    <dbReference type="NCBI Taxonomy" id="200616"/>
    <lineage>
        <taxon>Bacteria</taxon>
        <taxon>Pseudomonadati</taxon>
        <taxon>Pseudomonadota</taxon>
        <taxon>Alphaproteobacteria</taxon>
        <taxon>Hyphomicrobiales</taxon>
        <taxon>Nitrobacteraceae</taxon>
        <taxon>Rhodoplanes</taxon>
    </lineage>
</organism>
<reference evidence="7" key="1">
    <citation type="journal article" date="2023" name="Microbiol Resour">
        <title>Genome Sequences of Rhodoplanes serenus and Two Thermotolerant Strains, Rhodoplanes tepidamans and 'Rhodoplanes cryptolactis,' Further Refine the Genus.</title>
        <authorList>
            <person name="Rayyan A.A."/>
            <person name="Kyndt J.A."/>
        </authorList>
    </citation>
    <scope>NUCLEOTIDE SEQUENCE</scope>
    <source>
        <strain evidence="7">DSM 9987</strain>
    </source>
</reference>
<evidence type="ECO:0000256" key="3">
    <source>
        <dbReference type="ARBA" id="ARBA00022729"/>
    </source>
</evidence>
<accession>A0ABT5JG75</accession>
<dbReference type="InterPro" id="IPR000189">
    <property type="entry name" value="Transglyc_AS"/>
</dbReference>
<dbReference type="SUPFAM" id="SSF48435">
    <property type="entry name" value="Bacterial muramidases"/>
    <property type="match status" value="1"/>
</dbReference>
<dbReference type="EMBL" id="JAQQLI010000050">
    <property type="protein sequence ID" value="MDC7788713.1"/>
    <property type="molecule type" value="Genomic_DNA"/>
</dbReference>
<dbReference type="Proteomes" id="UP001165652">
    <property type="component" value="Unassembled WGS sequence"/>
</dbReference>
<proteinExistence type="inferred from homology"/>
<feature type="region of interest" description="Disordered" evidence="4">
    <location>
        <begin position="42"/>
        <end position="219"/>
    </location>
</feature>
<protein>
    <submittedName>
        <fullName evidence="7">Transglycosylase SLT domain-containing protein</fullName>
    </submittedName>
</protein>
<feature type="compositionally biased region" description="Low complexity" evidence="4">
    <location>
        <begin position="52"/>
        <end position="108"/>
    </location>
</feature>
<feature type="domain" description="Transglycosylase SLT" evidence="6">
    <location>
        <begin position="695"/>
        <end position="797"/>
    </location>
</feature>
<sequence length="854" mass="91203">MVAGNLRFRLQSFRQTVSGLALAALIGTAVIGLAPALAAPAADKATSDKAATKPTNAKPSAAKPSAAKPSAAKPSAAKPSAAKPSAAKTSAAKTAMPKPAEKSASAAKPDPKKTGAKAADGKKPDSKTADTKKANAKSPPKAQASAKPAAKGSAAKGPGAPPRPLAPPSRSASADPSAPMALHGAETTASTSAATPVSYTPAPSASEPLAYAPSRTTSSADLSAVKQAINLARRGRPGDSTDVQQSISDPLARKLAEWALLRASDNGASFRRYAAFVEANPTWPSIGMLRRRAENMMWTEKADPAAVRAFFSGREPLGTRGKLALARALLASGDRAGAANYVRAVWRTDSFGRDLEDEIQETFPGMVTRADDKARMDRRLYDAGDYEIALRAANRLGGAEPAIAKARHAVNQKAGNAKAQLDALGARNDVGLAFSRIQWLRRAEQYQEAARIMLAVPRRLDDAHDADEWWIERRLMARKLIELGDHRSAYLVCRDATPPEKENYQVEHEFMAGWIALRFLGDPATAAKHFARIPATGVQNPISLSRAGYWLGRAAEAAGRRSEARAHYEQAARWSTAYYGQLARGRLGLGEIALRPPVSLSADKRAAVARLEVVRAVEILYAIDERDLVIPFVADLADRTTDVAALTAMAEIAARHDDARAVLLIGKTALGNGLPLDHAAFPTIGLPRYSPIGPEVEPAIVYAIARQESAFNPKTVSTANALGLMQVTPAAGRYIAKKHGVPFDQKRLLHDKVYNVQMGAAELGGNIEAYNGSYILAFAAYNAGRGRVKEWIERFGDPRDPGVDAVDWVERIPFSETRNYVQRIMENVQAYRIRFGGGSRLLIEADLKRGGSVN</sequence>
<feature type="compositionally biased region" description="Low complexity" evidence="4">
    <location>
        <begin position="168"/>
        <end position="206"/>
    </location>
</feature>
<dbReference type="Pfam" id="PF01464">
    <property type="entry name" value="SLT"/>
    <property type="match status" value="1"/>
</dbReference>
<evidence type="ECO:0000259" key="6">
    <source>
        <dbReference type="Pfam" id="PF01464"/>
    </source>
</evidence>
<dbReference type="CDD" id="cd13401">
    <property type="entry name" value="Slt70-like"/>
    <property type="match status" value="1"/>
</dbReference>
<evidence type="ECO:0000313" key="7">
    <source>
        <dbReference type="EMBL" id="MDC7788713.1"/>
    </source>
</evidence>
<dbReference type="InterPro" id="IPR008258">
    <property type="entry name" value="Transglycosylase_SLT_dom_1"/>
</dbReference>
<evidence type="ECO:0000256" key="1">
    <source>
        <dbReference type="ARBA" id="ARBA00007734"/>
    </source>
</evidence>
<feature type="signal peptide" evidence="5">
    <location>
        <begin position="1"/>
        <end position="23"/>
    </location>
</feature>
<gene>
    <name evidence="7" type="ORF">PQJ73_23750</name>
</gene>
<keyword evidence="3 5" id="KW-0732">Signal</keyword>
<name>A0ABT5JG75_RHOTP</name>
<dbReference type="PROSITE" id="PS00922">
    <property type="entry name" value="TRANSGLYCOSYLASE"/>
    <property type="match status" value="1"/>
</dbReference>
<comment type="similarity">
    <text evidence="2">Belongs to the virb1 family.</text>
</comment>
<dbReference type="PANTHER" id="PTHR37423">
    <property type="entry name" value="SOLUBLE LYTIC MUREIN TRANSGLYCOSYLASE-RELATED"/>
    <property type="match status" value="1"/>
</dbReference>
<keyword evidence="8" id="KW-1185">Reference proteome</keyword>
<dbReference type="Gene3D" id="1.10.530.10">
    <property type="match status" value="1"/>
</dbReference>
<evidence type="ECO:0000256" key="5">
    <source>
        <dbReference type="SAM" id="SignalP"/>
    </source>
</evidence>
<dbReference type="Gene3D" id="1.25.20.10">
    <property type="entry name" value="Bacterial muramidases"/>
    <property type="match status" value="1"/>
</dbReference>
<comment type="caution">
    <text evidence="7">The sequence shown here is derived from an EMBL/GenBank/DDBJ whole genome shotgun (WGS) entry which is preliminary data.</text>
</comment>
<dbReference type="SUPFAM" id="SSF53955">
    <property type="entry name" value="Lysozyme-like"/>
    <property type="match status" value="1"/>
</dbReference>
<feature type="chain" id="PRO_5047373120" evidence="5">
    <location>
        <begin position="24"/>
        <end position="854"/>
    </location>
</feature>
<dbReference type="RefSeq" id="WP_272779546.1">
    <property type="nucleotide sequence ID" value="NZ_JAQQLI010000050.1"/>
</dbReference>
<dbReference type="InterPro" id="IPR008939">
    <property type="entry name" value="Lytic_TGlycosylase_superhlx_U"/>
</dbReference>
<reference evidence="7" key="2">
    <citation type="submission" date="2023-02" db="EMBL/GenBank/DDBJ databases">
        <authorList>
            <person name="Rayyan A."/>
            <person name="Meyer T."/>
            <person name="Kyndt J.A."/>
        </authorList>
    </citation>
    <scope>NUCLEOTIDE SEQUENCE</scope>
    <source>
        <strain evidence="7">DSM 9987</strain>
    </source>
</reference>
<feature type="compositionally biased region" description="Basic and acidic residues" evidence="4">
    <location>
        <begin position="109"/>
        <end position="133"/>
    </location>
</feature>